<dbReference type="EMBL" id="JBHULM010000007">
    <property type="protein sequence ID" value="MFD2541497.1"/>
    <property type="molecule type" value="Genomic_DNA"/>
</dbReference>
<dbReference type="Proteomes" id="UP001597467">
    <property type="component" value="Unassembled WGS sequence"/>
</dbReference>
<gene>
    <name evidence="2" type="ORF">ACFSSB_04135</name>
</gene>
<keyword evidence="3" id="KW-1185">Reference proteome</keyword>
<feature type="domain" description="YHYH" evidence="1">
    <location>
        <begin position="165"/>
        <end position="353"/>
    </location>
</feature>
<comment type="caution">
    <text evidence="2">The sequence shown here is derived from an EMBL/GenBank/DDBJ whole genome shotgun (WGS) entry which is preliminary data.</text>
</comment>
<dbReference type="RefSeq" id="WP_379901265.1">
    <property type="nucleotide sequence ID" value="NZ_JBHULM010000007.1"/>
</dbReference>
<accession>A0ABW5K1F2</accession>
<evidence type="ECO:0000313" key="3">
    <source>
        <dbReference type="Proteomes" id="UP001597467"/>
    </source>
</evidence>
<protein>
    <submittedName>
        <fullName evidence="2">YHYH protein</fullName>
    </submittedName>
</protein>
<dbReference type="InterPro" id="IPR025924">
    <property type="entry name" value="YHYH_dom"/>
</dbReference>
<name>A0ABW5K1F2_9FLAO</name>
<sequence length="363" mass="39431">MKYRLEIACILLVTIGFIACSSEDNSTTIEETTWYQDLDGDGLGNPNVFIISDTQPDGYVSNNEDTDDDVVVVDCVSDQTLDDSRGACDQTLSFTNDYNETISGNNRIITTNSIPDHRVGLFGMVQGSLNPNAISEQNGNYTITMDPTEAPNITPLLATTGSGPNAGPQYSFGILLNGVELDPVAAEPFPHEGIMSPNVNWEWNLEALNVNLGVDCNNAHVQPTGKYHYHGSPTLFLESLNVPTNAMTLIGYAADGFPIYYKYAYADAYDNTSAVIEMSSSYQLKTGERGGDGVTAPCDVYNGVYSNDYEYMDGLGTLDALNGRYGVTPEYPTGTFYYVITDAFPSIPRYFKGTPSNDFSIGA</sequence>
<dbReference type="Pfam" id="PF14240">
    <property type="entry name" value="YHYH"/>
    <property type="match status" value="1"/>
</dbReference>
<evidence type="ECO:0000259" key="1">
    <source>
        <dbReference type="Pfam" id="PF14240"/>
    </source>
</evidence>
<dbReference type="PROSITE" id="PS51257">
    <property type="entry name" value="PROKAR_LIPOPROTEIN"/>
    <property type="match status" value="1"/>
</dbReference>
<reference evidence="3" key="1">
    <citation type="journal article" date="2019" name="Int. J. Syst. Evol. Microbiol.">
        <title>The Global Catalogue of Microorganisms (GCM) 10K type strain sequencing project: providing services to taxonomists for standard genome sequencing and annotation.</title>
        <authorList>
            <consortium name="The Broad Institute Genomics Platform"/>
            <consortium name="The Broad Institute Genome Sequencing Center for Infectious Disease"/>
            <person name="Wu L."/>
            <person name="Ma J."/>
        </authorList>
    </citation>
    <scope>NUCLEOTIDE SEQUENCE [LARGE SCALE GENOMIC DNA]</scope>
    <source>
        <strain evidence="3">KCTC 42808</strain>
    </source>
</reference>
<evidence type="ECO:0000313" key="2">
    <source>
        <dbReference type="EMBL" id="MFD2541497.1"/>
    </source>
</evidence>
<proteinExistence type="predicted"/>
<organism evidence="2 3">
    <name type="scientific">Lacinutrix gracilariae</name>
    <dbReference type="NCBI Taxonomy" id="1747198"/>
    <lineage>
        <taxon>Bacteria</taxon>
        <taxon>Pseudomonadati</taxon>
        <taxon>Bacteroidota</taxon>
        <taxon>Flavobacteriia</taxon>
        <taxon>Flavobacteriales</taxon>
        <taxon>Flavobacteriaceae</taxon>
        <taxon>Lacinutrix</taxon>
    </lineage>
</organism>